<proteinExistence type="predicted"/>
<name>A0A1H2RSY1_9FLAO</name>
<dbReference type="AlphaFoldDB" id="A0A1H2RSY1"/>
<protein>
    <submittedName>
        <fullName evidence="1">Uncharacterized protein</fullName>
    </submittedName>
</protein>
<dbReference type="PROSITE" id="PS51257">
    <property type="entry name" value="PROKAR_LIPOPROTEIN"/>
    <property type="match status" value="1"/>
</dbReference>
<dbReference type="Pfam" id="PF11376">
    <property type="entry name" value="DUF3179"/>
    <property type="match status" value="1"/>
</dbReference>
<accession>A0A1H2RSY1</accession>
<evidence type="ECO:0000313" key="2">
    <source>
        <dbReference type="Proteomes" id="UP000199595"/>
    </source>
</evidence>
<reference evidence="1 2" key="1">
    <citation type="submission" date="2016-10" db="EMBL/GenBank/DDBJ databases">
        <authorList>
            <person name="de Groot N.N."/>
        </authorList>
    </citation>
    <scope>NUCLEOTIDE SEQUENCE [LARGE SCALE GENOMIC DNA]</scope>
    <source>
        <strain evidence="1 2">DSM 24956</strain>
    </source>
</reference>
<dbReference type="Proteomes" id="UP000199595">
    <property type="component" value="Unassembled WGS sequence"/>
</dbReference>
<dbReference type="OrthoDB" id="9806357at2"/>
<evidence type="ECO:0000313" key="1">
    <source>
        <dbReference type="EMBL" id="SDW22415.1"/>
    </source>
</evidence>
<dbReference type="STRING" id="762486.SAMN05444411_101312"/>
<dbReference type="RefSeq" id="WP_090119018.1">
    <property type="nucleotide sequence ID" value="NZ_FNNJ01000001.1"/>
</dbReference>
<dbReference type="InterPro" id="IPR021516">
    <property type="entry name" value="DUF3179"/>
</dbReference>
<dbReference type="EMBL" id="FNNJ01000001">
    <property type="protein sequence ID" value="SDW22415.1"/>
    <property type="molecule type" value="Genomic_DNA"/>
</dbReference>
<sequence length="324" mass="36888">MKLLNVFFIILFISCSESNSNEFSETIQPKEWAVPLNDLVGDLNPYELVVNPTLKSISNINLNDNAEVIIVSINNTTKIYPLTSIHQYECINDIIDSEKYIVTFCPKTNSTIVIKANISNKPITLRASGILYKENLVLFDENSNSYWSQMLLYGIKGTYTNESFTIAPFLETTWKTAKTYFPDALVFSNSNNKQSKNLNSISNSEKVFGVINNTVKTSNVSIFKYSDFGDEIKIYNSSITNNTKIIGSQKLNFITSYSNENTFNFTPILNEFPIIMKDEFGNKWNVFGKAVSGPNIGTQLKPSISFNAEWWAWKNFYDDFNFIE</sequence>
<organism evidence="1 2">
    <name type="scientific">Lutibacter oricola</name>
    <dbReference type="NCBI Taxonomy" id="762486"/>
    <lineage>
        <taxon>Bacteria</taxon>
        <taxon>Pseudomonadati</taxon>
        <taxon>Bacteroidota</taxon>
        <taxon>Flavobacteriia</taxon>
        <taxon>Flavobacteriales</taxon>
        <taxon>Flavobacteriaceae</taxon>
        <taxon>Lutibacter</taxon>
    </lineage>
</organism>
<keyword evidence="2" id="KW-1185">Reference proteome</keyword>
<gene>
    <name evidence="1" type="ORF">SAMN05444411_101312</name>
</gene>